<dbReference type="AlphaFoldDB" id="A0A4U7KXP0"/>
<feature type="region of interest" description="Disordered" evidence="1">
    <location>
        <begin position="25"/>
        <end position="130"/>
    </location>
</feature>
<evidence type="ECO:0000313" key="4">
    <source>
        <dbReference type="Proteomes" id="UP000306050"/>
    </source>
</evidence>
<feature type="chain" id="PRO_5020406913" evidence="2">
    <location>
        <begin position="24"/>
        <end position="1163"/>
    </location>
</feature>
<keyword evidence="2" id="KW-0732">Signal</keyword>
<dbReference type="KEGG" id="sgra:EX895_001558"/>
<dbReference type="RefSeq" id="XP_029741012.1">
    <property type="nucleotide sequence ID" value="XM_029882157.1"/>
</dbReference>
<feature type="compositionally biased region" description="Polar residues" evidence="1">
    <location>
        <begin position="955"/>
        <end position="970"/>
    </location>
</feature>
<evidence type="ECO:0000256" key="2">
    <source>
        <dbReference type="SAM" id="SignalP"/>
    </source>
</evidence>
<feature type="compositionally biased region" description="Polar residues" evidence="1">
    <location>
        <begin position="1113"/>
        <end position="1127"/>
    </location>
</feature>
<feature type="compositionally biased region" description="Polar residues" evidence="1">
    <location>
        <begin position="691"/>
        <end position="707"/>
    </location>
</feature>
<feature type="compositionally biased region" description="Polar residues" evidence="1">
    <location>
        <begin position="53"/>
        <end position="68"/>
    </location>
</feature>
<dbReference type="OrthoDB" id="2554375at2759"/>
<name>A0A4U7KXP0_9BASI</name>
<feature type="compositionally biased region" description="Polar residues" evidence="1">
    <location>
        <begin position="994"/>
        <end position="1010"/>
    </location>
</feature>
<feature type="region of interest" description="Disordered" evidence="1">
    <location>
        <begin position="955"/>
        <end position="974"/>
    </location>
</feature>
<gene>
    <name evidence="3" type="ORF">EX895_001558</name>
</gene>
<comment type="caution">
    <text evidence="3">The sequence shown here is derived from an EMBL/GenBank/DDBJ whole genome shotgun (WGS) entry which is preliminary data.</text>
</comment>
<feature type="compositionally biased region" description="Low complexity" evidence="1">
    <location>
        <begin position="102"/>
        <end position="119"/>
    </location>
</feature>
<dbReference type="Proteomes" id="UP000306050">
    <property type="component" value="Chromosome SGRAM_12"/>
</dbReference>
<feature type="region of interest" description="Disordered" evidence="1">
    <location>
        <begin position="990"/>
        <end position="1012"/>
    </location>
</feature>
<feature type="region of interest" description="Disordered" evidence="1">
    <location>
        <begin position="289"/>
        <end position="310"/>
    </location>
</feature>
<protein>
    <submittedName>
        <fullName evidence="3">Uncharacterized protein</fullName>
    </submittedName>
</protein>
<evidence type="ECO:0000256" key="1">
    <source>
        <dbReference type="SAM" id="MobiDB-lite"/>
    </source>
</evidence>
<sequence length="1163" mass="115277">MKFNPSFTAFVVASVATAHLSGAAPIGNSDVSQSNTQTTQQQGSGEHVLQSAKPLQTNDQGVKISSDNGFRPVFLPPPAPEAQAPAPAPVPAAAAPAPPAGPAAVSSSSSTSSSNSNGGSSNGGGNTGNVINIPILDHNAANLQAASAGNQGIHTRDTGNIINIPLLNSNAAELSALSAGDQEIKRSLFNAGSAGGQYGSADGYGGSSLQGQSNSPVLSGYGNSLTAGGAQGAQNNGQGGKVTQELLQKFEDGLLKRQILGNKGLQGAGANGYGGSSLQGQSNLPVLSGYGNSLTSGGAEGAQNDGTGGQIQQGLKQVTSIGGDLLKRQLLGNKGKQSGSADGFGGSSLQGAHNSPVLSGYGSSLTAGGAQGASNNGQGGQVAQQLDQLHSIGGGLLKRQLLGNKGKQSGSADGFGGSSLQGAANLPVLSGYGNSLTAGGPQSASDNGQGGSVAQQLDQLHSIGGGLLKRQILGNKGGQGASADGFGGSSLQGASNLPVLSGYGNSLTAGGPQGASNNGQGGNIAQELSQGLGILKRQILGNKGGQGASADGFGGASQQGAANLPVLSGYGNSLTAGGPQGASNNGQGGNVAQQLGQGLGVLKRQILGNKAGQGASADGIGGSSLQGASNLPVLSGYGNSLTSGGGQFGQNNGQGGDIQQQLGQKLGILKRGLLESAGQFGSADGYGGQSAQGQSNKPVVSGYGNSVTTGGTQGGENDGKGGDVGQQILQGVGLLKRQYGNLGYQGAGSNGYGGSSLQYQANRPVVSGFGNSVTTGGPQGSANNGQGGQIQQGLKQFFQRRQYQGVGQGVGQGIHQSASANAHGGNAYISGANGPVWIDSSAVAGKINQHASGYQDGAQSATEGLQQDYLNHYWARKLQNLSQGTAQGVTQVGHAEGHGGNAYLVGANGPAFVKNAGVAGTVDQDANSLQHSQQSGTTGFGQQYGNFYGRRSAIQGTGQKTSQVTAQHGSADSRGGDVAVIGHNAGPGAVKIDASSQGGNVDQTATSNQKSDQKAYEASQDEYLNHFWARHVGDVDALVQSNAQNVRVNADASPKVNSDYVWTHHPDTFTSAGPVNQVVDIAQKNAQVANLNDHTTTLNARYIPAALSQGSQLANADSHGGSSSSFETNDKVVGGSGITSTLGGPQYSNGDAVGGDISQLLHL</sequence>
<accession>A0A4U7KXP0</accession>
<feature type="signal peptide" evidence="2">
    <location>
        <begin position="1"/>
        <end position="23"/>
    </location>
</feature>
<keyword evidence="4" id="KW-1185">Reference proteome</keyword>
<feature type="region of interest" description="Disordered" evidence="1">
    <location>
        <begin position="684"/>
        <end position="723"/>
    </location>
</feature>
<dbReference type="GeneID" id="40724453"/>
<reference evidence="3 4" key="1">
    <citation type="submission" date="2019-05" db="EMBL/GenBank/DDBJ databases">
        <title>Sporisorium graminicola CBS 10092 draft sequencing and annotation.</title>
        <authorList>
            <person name="Solano-Gonzalez S."/>
            <person name="Caddick M.X."/>
            <person name="Darby A."/>
        </authorList>
    </citation>
    <scope>NUCLEOTIDE SEQUENCE [LARGE SCALE GENOMIC DNA]</scope>
    <source>
        <strain evidence="3 4">CBS 10092</strain>
    </source>
</reference>
<feature type="compositionally biased region" description="Pro residues" evidence="1">
    <location>
        <begin position="74"/>
        <end position="101"/>
    </location>
</feature>
<proteinExistence type="predicted"/>
<feature type="compositionally biased region" description="Low complexity" evidence="1">
    <location>
        <begin position="32"/>
        <end position="45"/>
    </location>
</feature>
<feature type="region of interest" description="Disordered" evidence="1">
    <location>
        <begin position="1113"/>
        <end position="1132"/>
    </location>
</feature>
<evidence type="ECO:0000313" key="3">
    <source>
        <dbReference type="EMBL" id="TKY89027.1"/>
    </source>
</evidence>
<dbReference type="EMBL" id="SRRM01000005">
    <property type="protein sequence ID" value="TKY89027.1"/>
    <property type="molecule type" value="Genomic_DNA"/>
</dbReference>
<organism evidence="3 4">
    <name type="scientific">Sporisorium graminicola</name>
    <dbReference type="NCBI Taxonomy" id="280036"/>
    <lineage>
        <taxon>Eukaryota</taxon>
        <taxon>Fungi</taxon>
        <taxon>Dikarya</taxon>
        <taxon>Basidiomycota</taxon>
        <taxon>Ustilaginomycotina</taxon>
        <taxon>Ustilaginomycetes</taxon>
        <taxon>Ustilaginales</taxon>
        <taxon>Ustilaginaceae</taxon>
        <taxon>Sporisorium</taxon>
    </lineage>
</organism>